<evidence type="ECO:0000313" key="2">
    <source>
        <dbReference type="Proteomes" id="UP001060215"/>
    </source>
</evidence>
<protein>
    <submittedName>
        <fullName evidence="1">Protein DOWNSTREAM OF FLC</fullName>
    </submittedName>
</protein>
<dbReference type="Proteomes" id="UP001060215">
    <property type="component" value="Chromosome 1"/>
</dbReference>
<keyword evidence="2" id="KW-1185">Reference proteome</keyword>
<sequence>MDRMVLVLLALFVLPALATANYLGNGKPFTVRGRVYCDTCRFGFETSQSPGIAGARVRIDCKDKDSMQVEYSIGAVTDNNGEYSIIVSGDFGDDICDAVLVSSPQPDCNEAGPGRSRSRLTLTRYNGVVTDTCFANAMGYLRKEPMSDCAELFQKYKDPEDDSWNSRS</sequence>
<gene>
    <name evidence="1" type="ORF">LOK49_LG01G02363</name>
</gene>
<evidence type="ECO:0000313" key="1">
    <source>
        <dbReference type="EMBL" id="KAI8031513.1"/>
    </source>
</evidence>
<comment type="caution">
    <text evidence="1">The sequence shown here is derived from an EMBL/GenBank/DDBJ whole genome shotgun (WGS) entry which is preliminary data.</text>
</comment>
<accession>A0ACC0J257</accession>
<dbReference type="EMBL" id="CM045758">
    <property type="protein sequence ID" value="KAI8031513.1"/>
    <property type="molecule type" value="Genomic_DNA"/>
</dbReference>
<organism evidence="1 2">
    <name type="scientific">Camellia lanceoleosa</name>
    <dbReference type="NCBI Taxonomy" id="1840588"/>
    <lineage>
        <taxon>Eukaryota</taxon>
        <taxon>Viridiplantae</taxon>
        <taxon>Streptophyta</taxon>
        <taxon>Embryophyta</taxon>
        <taxon>Tracheophyta</taxon>
        <taxon>Spermatophyta</taxon>
        <taxon>Magnoliopsida</taxon>
        <taxon>eudicotyledons</taxon>
        <taxon>Gunneridae</taxon>
        <taxon>Pentapetalae</taxon>
        <taxon>asterids</taxon>
        <taxon>Ericales</taxon>
        <taxon>Theaceae</taxon>
        <taxon>Camellia</taxon>
    </lineage>
</organism>
<reference evidence="1 2" key="1">
    <citation type="journal article" date="2022" name="Plant J.">
        <title>Chromosome-level genome of Camellia lanceoleosa provides a valuable resource for understanding genome evolution and self-incompatibility.</title>
        <authorList>
            <person name="Gong W."/>
            <person name="Xiao S."/>
            <person name="Wang L."/>
            <person name="Liao Z."/>
            <person name="Chang Y."/>
            <person name="Mo W."/>
            <person name="Hu G."/>
            <person name="Li W."/>
            <person name="Zhao G."/>
            <person name="Zhu H."/>
            <person name="Hu X."/>
            <person name="Ji K."/>
            <person name="Xiang X."/>
            <person name="Song Q."/>
            <person name="Yuan D."/>
            <person name="Jin S."/>
            <person name="Zhang L."/>
        </authorList>
    </citation>
    <scope>NUCLEOTIDE SEQUENCE [LARGE SCALE GENOMIC DNA]</scope>
    <source>
        <strain evidence="1">SQ_2022a</strain>
    </source>
</reference>
<proteinExistence type="predicted"/>
<name>A0ACC0J257_9ERIC</name>